<dbReference type="PRINTS" id="PR01415">
    <property type="entry name" value="ANKYRIN"/>
</dbReference>
<proteinExistence type="predicted"/>
<gene>
    <name evidence="5" type="ORF">CAPTEDRAFT_218182</name>
</gene>
<dbReference type="EMBL" id="AMQN01012288">
    <property type="status" value="NOT_ANNOTATED_CDS"/>
    <property type="molecule type" value="Genomic_DNA"/>
</dbReference>
<evidence type="ECO:0000256" key="3">
    <source>
        <dbReference type="PROSITE-ProRule" id="PRU00023"/>
    </source>
</evidence>
<sequence length="726" mass="80302">MALGKFPWQIDGGSWSSLSYNYFKKKYQPGDNIVVDSIKVTAKPASGSAMKALHEVIVKGDVKRLSELLQRRPHCLSECFSNGLSPLVLALQRASDDVVAALLRLGADPGQSCQASSLQAYNYKRTYHTNIWAEDDYRLDVQNPANNPAVFPLDVAVGMEQVGNVKLLLSHGANPCEHCTAGLFRLALFAIEHQSLDLLRLLLQMGKGKGMHSGVYYAADQLKEHLNLAVSKGLIAFVKLLLEFGAYPDSEYNHSVPLVIAADNENLAMCRLLIDAGASLSSPLNSRPVLARALLANSLNAVRNLIALGCDVNATVYTCFLPSHYHLSELGLACPMIHLAICKRNLEALQMLLEAGARTHDTDMNMNTVLHASCDKKTALPASLFNKLLKILPPFCPNWQRKILDARNAAGLTPLMVAAKNGRADLALALLQCKADPGVHAQPKMERKTALHLAVDSGDEACLLAVLRNGCKVDVRCSGQRTALHVAVQQGNVNFVEILVSHGAKVHAETRWRECCLHLAINAQSLDMVKYLTGQNHRVNIANSNGETALMLAARQSDADICQHIIDRGALLDVRDKQGETAFMYSIFMNRQLNSISLIREGANPYIGQVKHASPLYRCFFHNQLRTLQLLIISGVRFTRSHLEFYPKNLPAAQDRRLMQWLEHRLQNPRSLQEMARQSARSWLILKAGGKGMLRLLPRVPLPEKLKSYLMFESSDENLEEIDPSM</sequence>
<dbReference type="PANTHER" id="PTHR24198:SF165">
    <property type="entry name" value="ANKYRIN REPEAT-CONTAINING PROTEIN-RELATED"/>
    <property type="match status" value="1"/>
</dbReference>
<dbReference type="Pfam" id="PF12796">
    <property type="entry name" value="Ank_2"/>
    <property type="match status" value="3"/>
</dbReference>
<dbReference type="EnsemblMetazoa" id="CapteT218182">
    <property type="protein sequence ID" value="CapteP218182"/>
    <property type="gene ID" value="CapteG218182"/>
</dbReference>
<reference evidence="6" key="3">
    <citation type="submission" date="2015-06" db="UniProtKB">
        <authorList>
            <consortium name="EnsemblMetazoa"/>
        </authorList>
    </citation>
    <scope>IDENTIFICATION</scope>
</reference>
<dbReference type="Pfam" id="PF07525">
    <property type="entry name" value="SOCS_box"/>
    <property type="match status" value="1"/>
</dbReference>
<dbReference type="AlphaFoldDB" id="R7TLN8"/>
<accession>R7TLN8</accession>
<evidence type="ECO:0000256" key="2">
    <source>
        <dbReference type="ARBA" id="ARBA00023043"/>
    </source>
</evidence>
<evidence type="ECO:0000256" key="1">
    <source>
        <dbReference type="ARBA" id="ARBA00022737"/>
    </source>
</evidence>
<evidence type="ECO:0000313" key="6">
    <source>
        <dbReference type="EnsemblMetazoa" id="CapteP218182"/>
    </source>
</evidence>
<keyword evidence="7" id="KW-1185">Reference proteome</keyword>
<dbReference type="PROSITE" id="PS50225">
    <property type="entry name" value="SOCS"/>
    <property type="match status" value="1"/>
</dbReference>
<dbReference type="EMBL" id="KB309428">
    <property type="protein sequence ID" value="ELT94417.1"/>
    <property type="molecule type" value="Genomic_DNA"/>
</dbReference>
<dbReference type="Gene3D" id="1.25.40.20">
    <property type="entry name" value="Ankyrin repeat-containing domain"/>
    <property type="match status" value="4"/>
</dbReference>
<dbReference type="OMA" id="NTHHYGE"/>
<evidence type="ECO:0000313" key="5">
    <source>
        <dbReference type="EMBL" id="ELT94417.1"/>
    </source>
</evidence>
<evidence type="ECO:0000259" key="4">
    <source>
        <dbReference type="PROSITE" id="PS50225"/>
    </source>
</evidence>
<feature type="repeat" description="ANK" evidence="3">
    <location>
        <begin position="446"/>
        <end position="478"/>
    </location>
</feature>
<dbReference type="SMART" id="SM00248">
    <property type="entry name" value="ANK"/>
    <property type="match status" value="13"/>
</dbReference>
<protein>
    <recommendedName>
        <fullName evidence="4">SOCS box domain-containing protein</fullName>
    </recommendedName>
</protein>
<dbReference type="PANTHER" id="PTHR24198">
    <property type="entry name" value="ANKYRIN REPEAT AND PROTEIN KINASE DOMAIN-CONTAINING PROTEIN"/>
    <property type="match status" value="1"/>
</dbReference>
<name>R7TLN8_CAPTE</name>
<keyword evidence="1" id="KW-0677">Repeat</keyword>
<feature type="repeat" description="ANK" evidence="3">
    <location>
        <begin position="479"/>
        <end position="511"/>
    </location>
</feature>
<dbReference type="InterPro" id="IPR036770">
    <property type="entry name" value="Ankyrin_rpt-contain_sf"/>
</dbReference>
<dbReference type="InterPro" id="IPR002110">
    <property type="entry name" value="Ankyrin_rpt"/>
</dbReference>
<dbReference type="OrthoDB" id="6080827at2759"/>
<feature type="repeat" description="ANK" evidence="3">
    <location>
        <begin position="545"/>
        <end position="577"/>
    </location>
</feature>
<dbReference type="InterPro" id="IPR001496">
    <property type="entry name" value="SOCS_box"/>
</dbReference>
<dbReference type="PROSITE" id="PS50297">
    <property type="entry name" value="ANK_REP_REGION"/>
    <property type="match status" value="4"/>
</dbReference>
<evidence type="ECO:0000313" key="7">
    <source>
        <dbReference type="Proteomes" id="UP000014760"/>
    </source>
</evidence>
<feature type="domain" description="SOCS box" evidence="4">
    <location>
        <begin position="657"/>
        <end position="716"/>
    </location>
</feature>
<keyword evidence="2 3" id="KW-0040">ANK repeat</keyword>
<reference evidence="5 7" key="2">
    <citation type="journal article" date="2013" name="Nature">
        <title>Insights into bilaterian evolution from three spiralian genomes.</title>
        <authorList>
            <person name="Simakov O."/>
            <person name="Marletaz F."/>
            <person name="Cho S.J."/>
            <person name="Edsinger-Gonzales E."/>
            <person name="Havlak P."/>
            <person name="Hellsten U."/>
            <person name="Kuo D.H."/>
            <person name="Larsson T."/>
            <person name="Lv J."/>
            <person name="Arendt D."/>
            <person name="Savage R."/>
            <person name="Osoegawa K."/>
            <person name="de Jong P."/>
            <person name="Grimwood J."/>
            <person name="Chapman J.A."/>
            <person name="Shapiro H."/>
            <person name="Aerts A."/>
            <person name="Otillar R.P."/>
            <person name="Terry A.Y."/>
            <person name="Boore J.L."/>
            <person name="Grigoriev I.V."/>
            <person name="Lindberg D.R."/>
            <person name="Seaver E.C."/>
            <person name="Weisblat D.A."/>
            <person name="Putnam N.H."/>
            <person name="Rokhsar D.S."/>
        </authorList>
    </citation>
    <scope>NUCLEOTIDE SEQUENCE</scope>
    <source>
        <strain evidence="5 7">I ESC-2004</strain>
    </source>
</reference>
<organism evidence="5">
    <name type="scientific">Capitella teleta</name>
    <name type="common">Polychaete worm</name>
    <dbReference type="NCBI Taxonomy" id="283909"/>
    <lineage>
        <taxon>Eukaryota</taxon>
        <taxon>Metazoa</taxon>
        <taxon>Spiralia</taxon>
        <taxon>Lophotrochozoa</taxon>
        <taxon>Annelida</taxon>
        <taxon>Polychaeta</taxon>
        <taxon>Sedentaria</taxon>
        <taxon>Scolecida</taxon>
        <taxon>Capitellidae</taxon>
        <taxon>Capitella</taxon>
    </lineage>
</organism>
<dbReference type="HOGENOM" id="CLU_381418_0_0_1"/>
<reference evidence="7" key="1">
    <citation type="submission" date="2012-12" db="EMBL/GenBank/DDBJ databases">
        <authorList>
            <person name="Hellsten U."/>
            <person name="Grimwood J."/>
            <person name="Chapman J.A."/>
            <person name="Shapiro H."/>
            <person name="Aerts A."/>
            <person name="Otillar R.P."/>
            <person name="Terry A.Y."/>
            <person name="Boore J.L."/>
            <person name="Simakov O."/>
            <person name="Marletaz F."/>
            <person name="Cho S.-J."/>
            <person name="Edsinger-Gonzales E."/>
            <person name="Havlak P."/>
            <person name="Kuo D.-H."/>
            <person name="Larsson T."/>
            <person name="Lv J."/>
            <person name="Arendt D."/>
            <person name="Savage R."/>
            <person name="Osoegawa K."/>
            <person name="de Jong P."/>
            <person name="Lindberg D.R."/>
            <person name="Seaver E.C."/>
            <person name="Weisblat D.A."/>
            <person name="Putnam N.H."/>
            <person name="Grigoriev I.V."/>
            <person name="Rokhsar D.S."/>
        </authorList>
    </citation>
    <scope>NUCLEOTIDE SEQUENCE</scope>
    <source>
        <strain evidence="7">I ESC-2004</strain>
    </source>
</reference>
<feature type="repeat" description="ANK" evidence="3">
    <location>
        <begin position="410"/>
        <end position="442"/>
    </location>
</feature>
<dbReference type="STRING" id="283909.R7TLN8"/>
<feature type="repeat" description="ANK" evidence="3">
    <location>
        <begin position="82"/>
        <end position="108"/>
    </location>
</feature>
<dbReference type="Proteomes" id="UP000014760">
    <property type="component" value="Unassembled WGS sequence"/>
</dbReference>
<dbReference type="SUPFAM" id="SSF48403">
    <property type="entry name" value="Ankyrin repeat"/>
    <property type="match status" value="3"/>
</dbReference>
<dbReference type="PROSITE" id="PS50088">
    <property type="entry name" value="ANK_REPEAT"/>
    <property type="match status" value="5"/>
</dbReference>